<dbReference type="EMBL" id="GEZM01006336">
    <property type="protein sequence ID" value="JAV95785.1"/>
    <property type="molecule type" value="Transcribed_RNA"/>
</dbReference>
<accession>A0A1Y1NGL3</accession>
<reference evidence="1" key="1">
    <citation type="journal article" date="2016" name="Sci. Rep.">
        <title>Molecular characterization of firefly nuptial gifts: a multi-omics approach sheds light on postcopulatory sexual selection.</title>
        <authorList>
            <person name="Al-Wathiqui N."/>
            <person name="Fallon T.R."/>
            <person name="South A."/>
            <person name="Weng J.K."/>
            <person name="Lewis S.M."/>
        </authorList>
    </citation>
    <scope>NUCLEOTIDE SEQUENCE</scope>
</reference>
<protein>
    <submittedName>
        <fullName evidence="1">Uncharacterized protein</fullName>
    </submittedName>
</protein>
<dbReference type="AlphaFoldDB" id="A0A1Y1NGL3"/>
<sequence>MTCTQLKKKEIKEKKRGGKIFVPLRCLMQIKEQTNQSVLVSESGADVVPTHIKHAPEEASSASSFLVLIFHDEEASQRDNQLIFQCSVIWEPRKVHSSPDASHYPRSRGEQIVEYAAQRWTVSSTQLW</sequence>
<organism evidence="1">
    <name type="scientific">Photinus pyralis</name>
    <name type="common">Common eastern firefly</name>
    <name type="synonym">Lampyris pyralis</name>
    <dbReference type="NCBI Taxonomy" id="7054"/>
    <lineage>
        <taxon>Eukaryota</taxon>
        <taxon>Metazoa</taxon>
        <taxon>Ecdysozoa</taxon>
        <taxon>Arthropoda</taxon>
        <taxon>Hexapoda</taxon>
        <taxon>Insecta</taxon>
        <taxon>Pterygota</taxon>
        <taxon>Neoptera</taxon>
        <taxon>Endopterygota</taxon>
        <taxon>Coleoptera</taxon>
        <taxon>Polyphaga</taxon>
        <taxon>Elateriformia</taxon>
        <taxon>Elateroidea</taxon>
        <taxon>Lampyridae</taxon>
        <taxon>Lampyrinae</taxon>
        <taxon>Photinus</taxon>
    </lineage>
</organism>
<proteinExistence type="predicted"/>
<evidence type="ECO:0000313" key="1">
    <source>
        <dbReference type="EMBL" id="JAV95785.1"/>
    </source>
</evidence>
<name>A0A1Y1NGL3_PHOPY</name>